<evidence type="ECO:0000313" key="1">
    <source>
        <dbReference type="EMBL" id="MFB9754824.1"/>
    </source>
</evidence>
<keyword evidence="2" id="KW-1185">Reference proteome</keyword>
<proteinExistence type="predicted"/>
<evidence type="ECO:0000313" key="2">
    <source>
        <dbReference type="Proteomes" id="UP001589619"/>
    </source>
</evidence>
<name>A0ABV5W2N7_9BACL</name>
<protein>
    <submittedName>
        <fullName evidence="1">Uncharacterized protein</fullName>
    </submittedName>
</protein>
<gene>
    <name evidence="1" type="ORF">ACFFNY_24900</name>
</gene>
<comment type="caution">
    <text evidence="1">The sequence shown here is derived from an EMBL/GenBank/DDBJ whole genome shotgun (WGS) entry which is preliminary data.</text>
</comment>
<sequence length="293" mass="32164">MKSTVLRIAFGILLLPTVISCSSEQTIDRPIGLTPTAGHASPQQVQAVYRPDLFPEQVKLPFSESVGEPLEEGGPSASAHLVRSFALPDSQAEVRIYSDAGAASSLTAYLKGAKSEWKLGPLPAGGENPDQTWFNPLPFISGEASGVSIEVPFGSIGSQNGLLVYNKQTDSWQVADFQGHRAVPLDLDGDGVPEWVGNQTDWVPPAVEIHRWVPERERFESTVVQMDASLFPDADNHTPSYSSLFAEEGTYFMEIGNDAFYAFFTYDQGVLKQYRPADTRDRVDEMQRARGKH</sequence>
<dbReference type="EMBL" id="JBHMAG010000016">
    <property type="protein sequence ID" value="MFB9754824.1"/>
    <property type="molecule type" value="Genomic_DNA"/>
</dbReference>
<dbReference type="PROSITE" id="PS51257">
    <property type="entry name" value="PROKAR_LIPOPROTEIN"/>
    <property type="match status" value="1"/>
</dbReference>
<organism evidence="1 2">
    <name type="scientific">Paenibacillus hodogayensis</name>
    <dbReference type="NCBI Taxonomy" id="279208"/>
    <lineage>
        <taxon>Bacteria</taxon>
        <taxon>Bacillati</taxon>
        <taxon>Bacillota</taxon>
        <taxon>Bacilli</taxon>
        <taxon>Bacillales</taxon>
        <taxon>Paenibacillaceae</taxon>
        <taxon>Paenibacillus</taxon>
    </lineage>
</organism>
<accession>A0ABV5W2N7</accession>
<dbReference type="RefSeq" id="WP_344909735.1">
    <property type="nucleotide sequence ID" value="NZ_BAAAYO010000008.1"/>
</dbReference>
<dbReference type="Proteomes" id="UP001589619">
    <property type="component" value="Unassembled WGS sequence"/>
</dbReference>
<reference evidence="1 2" key="1">
    <citation type="submission" date="2024-09" db="EMBL/GenBank/DDBJ databases">
        <authorList>
            <person name="Sun Q."/>
            <person name="Mori K."/>
        </authorList>
    </citation>
    <scope>NUCLEOTIDE SEQUENCE [LARGE SCALE GENOMIC DNA]</scope>
    <source>
        <strain evidence="1 2">JCM 12520</strain>
    </source>
</reference>